<evidence type="ECO:0000256" key="2">
    <source>
        <dbReference type="ARBA" id="ARBA00022771"/>
    </source>
</evidence>
<dbReference type="InterPro" id="IPR017455">
    <property type="entry name" value="Znf_FYVE-rel"/>
</dbReference>
<protein>
    <recommendedName>
        <fullName evidence="6">FYVE-type domain-containing protein</fullName>
    </recommendedName>
</protein>
<dbReference type="PANTHER" id="PTHR13510">
    <property type="entry name" value="FYVE-FINGER-CONTAINING RAB5 EFFECTOR PROTEIN RABENOSYN-5-RELATED"/>
    <property type="match status" value="1"/>
</dbReference>
<feature type="region of interest" description="Disordered" evidence="5">
    <location>
        <begin position="451"/>
        <end position="504"/>
    </location>
</feature>
<gene>
    <name evidence="7" type="ORF">BCV70DRAFT_13171</name>
</gene>
<dbReference type="Proteomes" id="UP000246740">
    <property type="component" value="Unassembled WGS sequence"/>
</dbReference>
<keyword evidence="1" id="KW-0479">Metal-binding</keyword>
<keyword evidence="3" id="KW-0862">Zinc</keyword>
<proteinExistence type="predicted"/>
<dbReference type="EMBL" id="KZ819188">
    <property type="protein sequence ID" value="PWZ03200.1"/>
    <property type="molecule type" value="Genomic_DNA"/>
</dbReference>
<name>A0A317XZ28_9BASI</name>
<evidence type="ECO:0000313" key="7">
    <source>
        <dbReference type="EMBL" id="PWZ03200.1"/>
    </source>
</evidence>
<feature type="compositionally biased region" description="Low complexity" evidence="5">
    <location>
        <begin position="286"/>
        <end position="302"/>
    </location>
</feature>
<dbReference type="InterPro" id="IPR013083">
    <property type="entry name" value="Znf_RING/FYVE/PHD"/>
</dbReference>
<dbReference type="InterPro" id="IPR052727">
    <property type="entry name" value="Rab4/Rab5_effector"/>
</dbReference>
<accession>A0A317XZ28</accession>
<evidence type="ECO:0000256" key="5">
    <source>
        <dbReference type="SAM" id="MobiDB-lite"/>
    </source>
</evidence>
<dbReference type="SUPFAM" id="SSF140125">
    <property type="entry name" value="Rabenosyn-5 Rab-binding domain-like"/>
    <property type="match status" value="1"/>
</dbReference>
<keyword evidence="8" id="KW-1185">Reference proteome</keyword>
<dbReference type="InterPro" id="IPR036531">
    <property type="entry name" value="Rbsn_Rab-bd_sf"/>
</dbReference>
<dbReference type="Gene3D" id="4.10.860.20">
    <property type="entry name" value="Rabenosyn, Rab binding domain"/>
    <property type="match status" value="1"/>
</dbReference>
<keyword evidence="2 4" id="KW-0863">Zinc-finger</keyword>
<dbReference type="InterPro" id="IPR011011">
    <property type="entry name" value="Znf_FYVE_PHD"/>
</dbReference>
<dbReference type="STRING" id="1882483.A0A317XZ28"/>
<evidence type="ECO:0000256" key="1">
    <source>
        <dbReference type="ARBA" id="ARBA00022723"/>
    </source>
</evidence>
<dbReference type="InParanoid" id="A0A317XZ28"/>
<evidence type="ECO:0000259" key="6">
    <source>
        <dbReference type="PROSITE" id="PS50178"/>
    </source>
</evidence>
<feature type="region of interest" description="Disordered" evidence="5">
    <location>
        <begin position="114"/>
        <end position="133"/>
    </location>
</feature>
<dbReference type="Gene3D" id="3.30.40.10">
    <property type="entry name" value="Zinc/RING finger domain, C3HC4 (zinc finger)"/>
    <property type="match status" value="1"/>
</dbReference>
<dbReference type="PROSITE" id="PS50178">
    <property type="entry name" value="ZF_FYVE"/>
    <property type="match status" value="1"/>
</dbReference>
<dbReference type="Pfam" id="PF11464">
    <property type="entry name" value="Rbsn"/>
    <property type="match status" value="1"/>
</dbReference>
<dbReference type="SMART" id="SM00064">
    <property type="entry name" value="FYVE"/>
    <property type="match status" value="1"/>
</dbReference>
<dbReference type="InterPro" id="IPR000306">
    <property type="entry name" value="Znf_FYVE"/>
</dbReference>
<feature type="region of interest" description="Disordered" evidence="5">
    <location>
        <begin position="267"/>
        <end position="305"/>
    </location>
</feature>
<dbReference type="PANTHER" id="PTHR13510:SF44">
    <property type="entry name" value="RABENOSYN-5"/>
    <property type="match status" value="1"/>
</dbReference>
<sequence length="614" mass="66762">MANTGAPIPAHVNSYATLLAAKSKLGPISVPQGVALANAAGMDPQRQPTLRPTNDGRATVYRSGFQPKGVVRVRTAEYAEMRRKKRSEGEMEEQRMDRRLAKLIAIHFPTPAVGSEKVRQPQPRRGSGINSGGGSSFLDFDLDELRRDPGGILRKSGADLWSSFKARGRGEDPAIRAAEQSIVMWQDDAEAKVCPICETSFGLTVRKHHCRLCGRVVCASPHLAKLTWAEQMDSTNDKPFSVEQRMALQNKCSGSIIADPISGRIEDVREGPLAGPGPTQQQSHESSSNGSVASGSASTSTSPHRGVRICKDCRSIVRKRQYMHDDVPYPLFVKLYEALLRVQREIEQSLPEFQEMVLGLQKQDHNAALGSSIKANIALQRDAVQARKQLLANFATYDELAKRIRALPVDSAHSKEAKSLGGTDAAQERVQHAIFTRANLFLQQNMLPLQSLPKPGSKTATGDGASDSSVSTSNSPRPESPRPRMSQLPPGARRGNQHNPQGSVSSLASLRSLFGGGGGVNGRGSLRSNSTVDLAGGFDTPEGDDSQMPPADPAELKEQLKVLLEQEKLVAEYVESAAKARKFDDARTLKKSHEELCKEILRIQRRLVVKGQGK</sequence>
<reference evidence="7 8" key="1">
    <citation type="journal article" date="2018" name="Mol. Biol. Evol.">
        <title>Broad Genomic Sampling Reveals a Smut Pathogenic Ancestry of the Fungal Clade Ustilaginomycotina.</title>
        <authorList>
            <person name="Kijpornyongpan T."/>
            <person name="Mondo S.J."/>
            <person name="Barry K."/>
            <person name="Sandor L."/>
            <person name="Lee J."/>
            <person name="Lipzen A."/>
            <person name="Pangilinan J."/>
            <person name="LaButti K."/>
            <person name="Hainaut M."/>
            <person name="Henrissat B."/>
            <person name="Grigoriev I.V."/>
            <person name="Spatafora J.W."/>
            <person name="Aime M.C."/>
        </authorList>
    </citation>
    <scope>NUCLEOTIDE SEQUENCE [LARGE SCALE GENOMIC DNA]</scope>
    <source>
        <strain evidence="7 8">MCA 3645</strain>
    </source>
</reference>
<dbReference type="GO" id="GO:0008270">
    <property type="term" value="F:zinc ion binding"/>
    <property type="evidence" value="ECO:0007669"/>
    <property type="project" value="UniProtKB-KW"/>
</dbReference>
<feature type="region of interest" description="Disordered" evidence="5">
    <location>
        <begin position="519"/>
        <end position="553"/>
    </location>
</feature>
<dbReference type="SUPFAM" id="SSF57903">
    <property type="entry name" value="FYVE/PHD zinc finger"/>
    <property type="match status" value="1"/>
</dbReference>
<evidence type="ECO:0000313" key="8">
    <source>
        <dbReference type="Proteomes" id="UP000246740"/>
    </source>
</evidence>
<organism evidence="7 8">
    <name type="scientific">Testicularia cyperi</name>
    <dbReference type="NCBI Taxonomy" id="1882483"/>
    <lineage>
        <taxon>Eukaryota</taxon>
        <taxon>Fungi</taxon>
        <taxon>Dikarya</taxon>
        <taxon>Basidiomycota</taxon>
        <taxon>Ustilaginomycotina</taxon>
        <taxon>Ustilaginomycetes</taxon>
        <taxon>Ustilaginales</taxon>
        <taxon>Anthracoideaceae</taxon>
        <taxon>Testicularia</taxon>
    </lineage>
</organism>
<dbReference type="CDD" id="cd15737">
    <property type="entry name" value="FYVE2_Vac1p_like"/>
    <property type="match status" value="1"/>
</dbReference>
<evidence type="ECO:0000256" key="4">
    <source>
        <dbReference type="PROSITE-ProRule" id="PRU00091"/>
    </source>
</evidence>
<dbReference type="OrthoDB" id="166134at2759"/>
<evidence type="ECO:0000256" key="3">
    <source>
        <dbReference type="ARBA" id="ARBA00022833"/>
    </source>
</evidence>
<feature type="domain" description="FYVE-type" evidence="6">
    <location>
        <begin position="188"/>
        <end position="218"/>
    </location>
</feature>
<dbReference type="InterPro" id="IPR021565">
    <property type="entry name" value="Rbsn_Rab-bd"/>
</dbReference>
<dbReference type="Pfam" id="PF01363">
    <property type="entry name" value="FYVE"/>
    <property type="match status" value="1"/>
</dbReference>
<dbReference type="AlphaFoldDB" id="A0A317XZ28"/>